<evidence type="ECO:0000313" key="2">
    <source>
        <dbReference type="Proteomes" id="UP000024635"/>
    </source>
</evidence>
<proteinExistence type="predicted"/>
<dbReference type="AlphaFoldDB" id="A0A016U4L1"/>
<keyword evidence="2" id="KW-1185">Reference proteome</keyword>
<accession>A0A016U4L1</accession>
<reference evidence="2" key="1">
    <citation type="journal article" date="2015" name="Nat. Genet.">
        <title>The genome and transcriptome of the zoonotic hookworm Ancylostoma ceylanicum identify infection-specific gene families.</title>
        <authorList>
            <person name="Schwarz E.M."/>
            <person name="Hu Y."/>
            <person name="Antoshechkin I."/>
            <person name="Miller M.M."/>
            <person name="Sternberg P.W."/>
            <person name="Aroian R.V."/>
        </authorList>
    </citation>
    <scope>NUCLEOTIDE SEQUENCE</scope>
    <source>
        <strain evidence="2">HY135</strain>
    </source>
</reference>
<organism evidence="1 2">
    <name type="scientific">Ancylostoma ceylanicum</name>
    <dbReference type="NCBI Taxonomy" id="53326"/>
    <lineage>
        <taxon>Eukaryota</taxon>
        <taxon>Metazoa</taxon>
        <taxon>Ecdysozoa</taxon>
        <taxon>Nematoda</taxon>
        <taxon>Chromadorea</taxon>
        <taxon>Rhabditida</taxon>
        <taxon>Rhabditina</taxon>
        <taxon>Rhabditomorpha</taxon>
        <taxon>Strongyloidea</taxon>
        <taxon>Ancylostomatidae</taxon>
        <taxon>Ancylostomatinae</taxon>
        <taxon>Ancylostoma</taxon>
    </lineage>
</organism>
<protein>
    <submittedName>
        <fullName evidence="1">Uncharacterized protein</fullName>
    </submittedName>
</protein>
<name>A0A016U4L1_9BILA</name>
<dbReference type="Proteomes" id="UP000024635">
    <property type="component" value="Unassembled WGS sequence"/>
</dbReference>
<gene>
    <name evidence="1" type="primary">Acey_s0060.g3168</name>
    <name evidence="1" type="ORF">Y032_0060g3168</name>
</gene>
<sequence>MSFHKVTPICNINGCNSWDVIDYGNQYDLHWREQQLYEALWILTWTLLSHNLFLDLSRHLPSILSLTLSLINSCISRVFTVRFIGDKVFLI</sequence>
<evidence type="ECO:0000313" key="1">
    <source>
        <dbReference type="EMBL" id="EYC09528.1"/>
    </source>
</evidence>
<comment type="caution">
    <text evidence="1">The sequence shown here is derived from an EMBL/GenBank/DDBJ whole genome shotgun (WGS) entry which is preliminary data.</text>
</comment>
<dbReference type="EMBL" id="JARK01001396">
    <property type="protein sequence ID" value="EYC09528.1"/>
    <property type="molecule type" value="Genomic_DNA"/>
</dbReference>